<dbReference type="Proteomes" id="UP000294850">
    <property type="component" value="Unassembled WGS sequence"/>
</dbReference>
<dbReference type="Pfam" id="PF11523">
    <property type="entry name" value="DUF3223"/>
    <property type="match status" value="1"/>
</dbReference>
<proteinExistence type="predicted"/>
<gene>
    <name evidence="1" type="ORF">E0F88_30910</name>
</gene>
<dbReference type="OrthoDB" id="581814at2"/>
<name>A0A4R5DFJ1_9BACT</name>
<dbReference type="Gene3D" id="3.10.450.40">
    <property type="match status" value="1"/>
</dbReference>
<evidence type="ECO:0000313" key="2">
    <source>
        <dbReference type="Proteomes" id="UP000294850"/>
    </source>
</evidence>
<protein>
    <submittedName>
        <fullName evidence="1">DUF3223 domain-containing protein</fullName>
    </submittedName>
</protein>
<dbReference type="AlphaFoldDB" id="A0A4R5DFJ1"/>
<dbReference type="EMBL" id="SMFL01000021">
    <property type="protein sequence ID" value="TDE09163.1"/>
    <property type="molecule type" value="Genomic_DNA"/>
</dbReference>
<keyword evidence="2" id="KW-1185">Reference proteome</keyword>
<sequence>MTYIISGLEFKTKKLLEAYAKDILYSGTLNEPVTGPDSAFMYDYFKKMHVEFDMKEGCGLQSIIRVIEPLYGKYRGFKLVRVDGSDTDISYILSNITKKNPLRDLKQAFRAAIEPQLNSFKLAQLAENPQMKCPFTSESLYYGHSHVDHHEPTFDQLVSTFIQMHSLDDVRINEIISQPADNQLLAELTDKYLKESFCEFHEKNAKLRLLSPLGNLSHAKTSTPL</sequence>
<accession>A0A4R5DFJ1</accession>
<organism evidence="1 2">
    <name type="scientific">Dyadobacter psychrotolerans</name>
    <dbReference type="NCBI Taxonomy" id="2541721"/>
    <lineage>
        <taxon>Bacteria</taxon>
        <taxon>Pseudomonadati</taxon>
        <taxon>Bacteroidota</taxon>
        <taxon>Cytophagia</taxon>
        <taxon>Cytophagales</taxon>
        <taxon>Spirosomataceae</taxon>
        <taxon>Dyadobacter</taxon>
    </lineage>
</organism>
<reference evidence="1 2" key="1">
    <citation type="submission" date="2019-03" db="EMBL/GenBank/DDBJ databases">
        <title>Dyadobacter AR-3-6 sp. nov., isolated from arctic soil.</title>
        <authorList>
            <person name="Chaudhary D.K."/>
        </authorList>
    </citation>
    <scope>NUCLEOTIDE SEQUENCE [LARGE SCALE GENOMIC DNA]</scope>
    <source>
        <strain evidence="1 2">AR-3-6</strain>
    </source>
</reference>
<evidence type="ECO:0000313" key="1">
    <source>
        <dbReference type="EMBL" id="TDE09163.1"/>
    </source>
</evidence>
<dbReference type="RefSeq" id="WP_131962207.1">
    <property type="nucleotide sequence ID" value="NZ_SMFL01000021.1"/>
</dbReference>
<comment type="caution">
    <text evidence="1">The sequence shown here is derived from an EMBL/GenBank/DDBJ whole genome shotgun (WGS) entry which is preliminary data.</text>
</comment>